<dbReference type="GO" id="GO:0043565">
    <property type="term" value="F:sequence-specific DNA binding"/>
    <property type="evidence" value="ECO:0007669"/>
    <property type="project" value="TreeGrafter"/>
</dbReference>
<feature type="domain" description="HTH lysR-type" evidence="6">
    <location>
        <begin position="10"/>
        <end position="67"/>
    </location>
</feature>
<protein>
    <recommendedName>
        <fullName evidence="6">HTH lysR-type domain-containing protein</fullName>
    </recommendedName>
</protein>
<dbReference type="FunFam" id="1.10.10.10:FF:000001">
    <property type="entry name" value="LysR family transcriptional regulator"/>
    <property type="match status" value="1"/>
</dbReference>
<comment type="caution">
    <text evidence="7">The sequence shown here is derived from an EMBL/GenBank/DDBJ whole genome shotgun (WGS) entry which is preliminary data.</text>
</comment>
<dbReference type="Proteomes" id="UP000192536">
    <property type="component" value="Unassembled WGS sequence"/>
</dbReference>
<reference evidence="7 8" key="1">
    <citation type="journal article" date="2017" name="Int. J. Syst. Evol. Microbiol.">
        <title>Rouxiella badensis sp. nov. and Rouxiella silvae sp. nov. isolated from peat bog soil in Germany and emendation of the genus description.</title>
        <authorList>
            <person name="Le Fleche-Mateos A."/>
            <person name="Kugler J.H."/>
            <person name="Hansen S.H."/>
            <person name="Syldatk C."/>
            <person name="Hausmann R."/>
            <person name="Lomprez F."/>
            <person name="Vandenbogaert M."/>
            <person name="Manuguerra J.C."/>
            <person name="Grimont P.A."/>
        </authorList>
    </citation>
    <scope>NUCLEOTIDE SEQUENCE [LARGE SCALE GENOMIC DNA]</scope>
    <source>
        <strain evidence="7 8">DSM 100043</strain>
    </source>
</reference>
<dbReference type="GO" id="GO:0006351">
    <property type="term" value="P:DNA-templated transcription"/>
    <property type="evidence" value="ECO:0007669"/>
    <property type="project" value="TreeGrafter"/>
</dbReference>
<keyword evidence="5" id="KW-0804">Transcription</keyword>
<name>A0A1X0WGP4_9GAMM</name>
<keyword evidence="3" id="KW-0805">Transcription regulation</keyword>
<gene>
    <name evidence="7" type="ORF">BS640_08670</name>
</gene>
<dbReference type="RefSeq" id="WP_084912387.1">
    <property type="nucleotide sequence ID" value="NZ_MRWE01000011.1"/>
</dbReference>
<dbReference type="PROSITE" id="PS50931">
    <property type="entry name" value="HTH_LYSR"/>
    <property type="match status" value="1"/>
</dbReference>
<dbReference type="Gene3D" id="1.10.10.10">
    <property type="entry name" value="Winged helix-like DNA-binding domain superfamily/Winged helix DNA-binding domain"/>
    <property type="match status" value="1"/>
</dbReference>
<dbReference type="InterPro" id="IPR005119">
    <property type="entry name" value="LysR_subst-bd"/>
</dbReference>
<evidence type="ECO:0000256" key="1">
    <source>
        <dbReference type="ARBA" id="ARBA00009437"/>
    </source>
</evidence>
<dbReference type="SUPFAM" id="SSF46785">
    <property type="entry name" value="Winged helix' DNA-binding domain"/>
    <property type="match status" value="1"/>
</dbReference>
<evidence type="ECO:0000313" key="8">
    <source>
        <dbReference type="Proteomes" id="UP000192536"/>
    </source>
</evidence>
<evidence type="ECO:0000256" key="5">
    <source>
        <dbReference type="ARBA" id="ARBA00023163"/>
    </source>
</evidence>
<evidence type="ECO:0000313" key="7">
    <source>
        <dbReference type="EMBL" id="ORJ25949.1"/>
    </source>
</evidence>
<organism evidence="7 8">
    <name type="scientific">Rouxiella badensis</name>
    <dbReference type="NCBI Taxonomy" id="1646377"/>
    <lineage>
        <taxon>Bacteria</taxon>
        <taxon>Pseudomonadati</taxon>
        <taxon>Pseudomonadota</taxon>
        <taxon>Gammaproteobacteria</taxon>
        <taxon>Enterobacterales</taxon>
        <taxon>Yersiniaceae</taxon>
        <taxon>Rouxiella</taxon>
    </lineage>
</organism>
<dbReference type="InterPro" id="IPR058163">
    <property type="entry name" value="LysR-type_TF_proteobact-type"/>
</dbReference>
<dbReference type="Gene3D" id="3.40.190.10">
    <property type="entry name" value="Periplasmic binding protein-like II"/>
    <property type="match status" value="2"/>
</dbReference>
<evidence type="ECO:0000256" key="3">
    <source>
        <dbReference type="ARBA" id="ARBA00023015"/>
    </source>
</evidence>
<keyword evidence="8" id="KW-1185">Reference proteome</keyword>
<dbReference type="InterPro" id="IPR036388">
    <property type="entry name" value="WH-like_DNA-bd_sf"/>
</dbReference>
<dbReference type="STRING" id="1646377.BS640_08670"/>
<dbReference type="PANTHER" id="PTHR30537:SF74">
    <property type="entry name" value="HTH-TYPE TRANSCRIPTIONAL REGULATOR TRPI"/>
    <property type="match status" value="1"/>
</dbReference>
<evidence type="ECO:0000259" key="6">
    <source>
        <dbReference type="PROSITE" id="PS50931"/>
    </source>
</evidence>
<dbReference type="PANTHER" id="PTHR30537">
    <property type="entry name" value="HTH-TYPE TRANSCRIPTIONAL REGULATOR"/>
    <property type="match status" value="1"/>
</dbReference>
<dbReference type="AlphaFoldDB" id="A0A1X0WGP4"/>
<accession>A0A1X0WGP4</accession>
<dbReference type="InterPro" id="IPR036390">
    <property type="entry name" value="WH_DNA-bd_sf"/>
</dbReference>
<dbReference type="PRINTS" id="PR00039">
    <property type="entry name" value="HTHLYSR"/>
</dbReference>
<proteinExistence type="inferred from homology"/>
<dbReference type="GO" id="GO:0003700">
    <property type="term" value="F:DNA-binding transcription factor activity"/>
    <property type="evidence" value="ECO:0007669"/>
    <property type="project" value="InterPro"/>
</dbReference>
<sequence>MSQEINTRLPSLNALQALVLCAKTHSISKAAQLLHRSQGAISRQIKQLEEMYGIYLFEREPTGLTLTKEGRFFLENAQAILDKVSQLETDLSAMNKVVLIKAPSTFAMQWLFPKLDKIQRALHDYIIKVDTSADDKQRQAGELGDVSSIIITRDSIGLPFYTSYKLFSETLTLMCSPALYQQILLDREVVNTACKLRILPNMKLWNLWLAENGFEMANTEKTITFDTSEIAMSAAADSLGVALLDPRMAASRIAHKSLVIPFAHQVASGKSYFMNIKEKDQASPAVVAIKEMILGFT</sequence>
<dbReference type="EMBL" id="MRWE01000011">
    <property type="protein sequence ID" value="ORJ25949.1"/>
    <property type="molecule type" value="Genomic_DNA"/>
</dbReference>
<evidence type="ECO:0000256" key="4">
    <source>
        <dbReference type="ARBA" id="ARBA00023125"/>
    </source>
</evidence>
<comment type="similarity">
    <text evidence="1">Belongs to the LysR transcriptional regulatory family.</text>
</comment>
<keyword evidence="2" id="KW-0678">Repressor</keyword>
<evidence type="ECO:0000256" key="2">
    <source>
        <dbReference type="ARBA" id="ARBA00022491"/>
    </source>
</evidence>
<keyword evidence="4" id="KW-0238">DNA-binding</keyword>
<dbReference type="SUPFAM" id="SSF53850">
    <property type="entry name" value="Periplasmic binding protein-like II"/>
    <property type="match status" value="1"/>
</dbReference>
<dbReference type="Pfam" id="PF03466">
    <property type="entry name" value="LysR_substrate"/>
    <property type="match status" value="1"/>
</dbReference>
<dbReference type="Pfam" id="PF00126">
    <property type="entry name" value="HTH_1"/>
    <property type="match status" value="1"/>
</dbReference>
<dbReference type="InterPro" id="IPR000847">
    <property type="entry name" value="LysR_HTH_N"/>
</dbReference>